<feature type="compositionally biased region" description="Basic and acidic residues" evidence="1">
    <location>
        <begin position="195"/>
        <end position="216"/>
    </location>
</feature>
<dbReference type="EMBL" id="CADCUY010000577">
    <property type="protein sequence ID" value="CAA9437422.1"/>
    <property type="molecule type" value="Genomic_DNA"/>
</dbReference>
<feature type="compositionally biased region" description="Basic residues" evidence="1">
    <location>
        <begin position="173"/>
        <end position="187"/>
    </location>
</feature>
<feature type="non-terminal residue" evidence="2">
    <location>
        <position position="230"/>
    </location>
</feature>
<name>A0A6J4QAB8_9ACTN</name>
<feature type="region of interest" description="Disordered" evidence="1">
    <location>
        <begin position="142"/>
        <end position="230"/>
    </location>
</feature>
<feature type="non-terminal residue" evidence="2">
    <location>
        <position position="1"/>
    </location>
</feature>
<evidence type="ECO:0000313" key="2">
    <source>
        <dbReference type="EMBL" id="CAA9437422.1"/>
    </source>
</evidence>
<feature type="compositionally biased region" description="Low complexity" evidence="1">
    <location>
        <begin position="36"/>
        <end position="49"/>
    </location>
</feature>
<sequence>AAEQRHLDRHRHHRPGGDRAVPGPAGLGREDGCGGVPDRAVPAVRPAAGGRRRRVGLDLRADPRLAEPGPGRRGARRPDHRLAGQPEHGAVRRPRHRRVGHRRLRLRHPALGAGQRRPRPHRRLAARRHQLGAAAALRHHPADHAGLPDDHDRHPDRGLRGVRPHLRDDRRWARGGHRRAGHLRLHQRLPAQPDQLRHHAGPGDHRAGGALRDRAEPPAAACLPPGDRGV</sequence>
<evidence type="ECO:0000256" key="1">
    <source>
        <dbReference type="SAM" id="MobiDB-lite"/>
    </source>
</evidence>
<reference evidence="2" key="1">
    <citation type="submission" date="2020-02" db="EMBL/GenBank/DDBJ databases">
        <authorList>
            <person name="Meier V. D."/>
        </authorList>
    </citation>
    <scope>NUCLEOTIDE SEQUENCE</scope>
    <source>
        <strain evidence="2">AVDCRST_MAG35</strain>
    </source>
</reference>
<feature type="compositionally biased region" description="Basic and acidic residues" evidence="1">
    <location>
        <begin position="142"/>
        <end position="172"/>
    </location>
</feature>
<dbReference type="AlphaFoldDB" id="A0A6J4QAB8"/>
<gene>
    <name evidence="2" type="ORF">AVDCRST_MAG35-3003</name>
</gene>
<feature type="region of interest" description="Disordered" evidence="1">
    <location>
        <begin position="1"/>
        <end position="99"/>
    </location>
</feature>
<protein>
    <submittedName>
        <fullName evidence="2">ABC transporter, permease protein 1 (Cluster 1, maltose/g3p/polyamine/iron)</fullName>
    </submittedName>
</protein>
<feature type="compositionally biased region" description="Basic and acidic residues" evidence="1">
    <location>
        <begin position="55"/>
        <end position="65"/>
    </location>
</feature>
<organism evidence="2">
    <name type="scientific">uncultured Quadrisphaera sp</name>
    <dbReference type="NCBI Taxonomy" id="904978"/>
    <lineage>
        <taxon>Bacteria</taxon>
        <taxon>Bacillati</taxon>
        <taxon>Actinomycetota</taxon>
        <taxon>Actinomycetes</taxon>
        <taxon>Kineosporiales</taxon>
        <taxon>Kineosporiaceae</taxon>
        <taxon>Quadrisphaera</taxon>
        <taxon>environmental samples</taxon>
    </lineage>
</organism>
<proteinExistence type="predicted"/>
<accession>A0A6J4QAB8</accession>